<dbReference type="EMBL" id="VCYH01000011">
    <property type="protein sequence ID" value="MDN7025874.1"/>
    <property type="molecule type" value="Genomic_DNA"/>
</dbReference>
<evidence type="ECO:0000313" key="2">
    <source>
        <dbReference type="EMBL" id="MDN7025874.1"/>
    </source>
</evidence>
<keyword evidence="1" id="KW-1133">Transmembrane helix</keyword>
<evidence type="ECO:0008006" key="4">
    <source>
        <dbReference type="Google" id="ProtNLM"/>
    </source>
</evidence>
<comment type="caution">
    <text evidence="2">The sequence shown here is derived from an EMBL/GenBank/DDBJ whole genome shotgun (WGS) entry which is preliminary data.</text>
</comment>
<accession>A0ABT8MDB0</accession>
<protein>
    <recommendedName>
        <fullName evidence="4">Right handed beta helix region</fullName>
    </recommendedName>
</protein>
<name>A0ABT8MDB0_9EURY</name>
<keyword evidence="1" id="KW-0472">Membrane</keyword>
<dbReference type="InterPro" id="IPR006626">
    <property type="entry name" value="PbH1"/>
</dbReference>
<sequence length="555" mass="58098">MEQSTRVILVIAAALLILGLVMAPFFAGPADDGDDTDAVFVAASDSSAAAKAQARYVCDGVDDHVEIRQALAALSGSGGTVRLAKGTYTCAGNLEPGANTVLEGAGPEETTLEFPKTGGLRAYRPSVTFKGFTVTGVADLLITESHARVTDVTMTVDNSRVGAFYVWAANTVIEDIVFENCRAIDCGRYGFLNSGEGSPRLVKDIKYVGCAAINCGRDSYVSTGPWVTGFDIVEKNDIDGAEVIGCYAEGNQESGFHLEGFSYLSIKNVRFQDCVSVNNAQKGKDEATFGGGYTVSKGVTFENCTSENNKHGFLINGGSSVRGHDVSYLRCTDTGSDYGFTVDHGSGFVLEDCEALGSKLRSLTIDRSHDILVEAFTSRPAADGAGTAPAGSGADDRHEVLIQDSFGVVLSGDITTSRPHGLSVAGTEARNITVQDTCILSDGSRGSIFGVYVSGDVADAGTILVRNSKIAALAENSPLKAGIENLASQAVLVENVLVTGAGEPFVNCDVLAEAEVPSPTPTRQPGPDTLVAMIGLGVAVIGLAVAIFLLWRRRR</sequence>
<dbReference type="Gene3D" id="2.160.20.10">
    <property type="entry name" value="Single-stranded right-handed beta-helix, Pectin lyase-like"/>
    <property type="match status" value="1"/>
</dbReference>
<evidence type="ECO:0000313" key="3">
    <source>
        <dbReference type="Proteomes" id="UP001168338"/>
    </source>
</evidence>
<dbReference type="InterPro" id="IPR012334">
    <property type="entry name" value="Pectin_lyas_fold"/>
</dbReference>
<dbReference type="SMART" id="SM00710">
    <property type="entry name" value="PbH1"/>
    <property type="match status" value="3"/>
</dbReference>
<organism evidence="2 3">
    <name type="scientific">Methanoculleus frigidifontis</name>
    <dbReference type="NCBI Taxonomy" id="2584085"/>
    <lineage>
        <taxon>Archaea</taxon>
        <taxon>Methanobacteriati</taxon>
        <taxon>Methanobacteriota</taxon>
        <taxon>Stenosarchaea group</taxon>
        <taxon>Methanomicrobia</taxon>
        <taxon>Methanomicrobiales</taxon>
        <taxon>Methanomicrobiaceae</taxon>
        <taxon>Methanoculleus</taxon>
    </lineage>
</organism>
<proteinExistence type="predicted"/>
<reference evidence="2" key="1">
    <citation type="submission" date="2019-05" db="EMBL/GenBank/DDBJ databases">
        <title>Methanoculleus sp. FWC-SCC1, a methanogenic archaeon isolated from deep marine cold seep.</title>
        <authorList>
            <person name="Chen Y.-W."/>
            <person name="Chen S.-C."/>
            <person name="Teng N.-H."/>
            <person name="Lai M.-C."/>
        </authorList>
    </citation>
    <scope>NUCLEOTIDE SEQUENCE</scope>
    <source>
        <strain evidence="2">FWC-SCC1</strain>
    </source>
</reference>
<dbReference type="InterPro" id="IPR011050">
    <property type="entry name" value="Pectin_lyase_fold/virulence"/>
</dbReference>
<dbReference type="RefSeq" id="WP_301665073.1">
    <property type="nucleotide sequence ID" value="NZ_VCYH01000011.1"/>
</dbReference>
<dbReference type="SUPFAM" id="SSF51126">
    <property type="entry name" value="Pectin lyase-like"/>
    <property type="match status" value="2"/>
</dbReference>
<dbReference type="Proteomes" id="UP001168338">
    <property type="component" value="Unassembled WGS sequence"/>
</dbReference>
<gene>
    <name evidence="2" type="ORF">FGU65_13450</name>
</gene>
<keyword evidence="1" id="KW-0812">Transmembrane</keyword>
<keyword evidence="3" id="KW-1185">Reference proteome</keyword>
<evidence type="ECO:0000256" key="1">
    <source>
        <dbReference type="SAM" id="Phobius"/>
    </source>
</evidence>
<feature type="transmembrane region" description="Helical" evidence="1">
    <location>
        <begin position="530"/>
        <end position="551"/>
    </location>
</feature>